<sequence>MVSLGTQVDEGTHQRVMMLSHYLEQHSFYGMIEYIPAYTSVTIVYEPLQVYMGMLQRAEADPEAGSELDLSPYEIVSKWLESVLQQVQHTAAAEPALVEIPVCYGGEFGPDLEFVAAQNGMSTTEVIQIHCSRDYLVYMLGFAPGFPYLGGMDKRISAPRKQTPRLVIPSGTVGIAGEQTGIYPISTPGGWQLIGRTPISLFLPDKNPPTLLKAGNRIRFYPISPIEYDQWSRI</sequence>
<proteinExistence type="predicted"/>
<gene>
    <name evidence="5" type="ORF">PAT3040_01611</name>
</gene>
<feature type="domain" description="Carboxyltransferase" evidence="4">
    <location>
        <begin position="1"/>
        <end position="212"/>
    </location>
</feature>
<dbReference type="NCBIfam" id="TIGR00370">
    <property type="entry name" value="5-oxoprolinase subunit PxpB"/>
    <property type="match status" value="1"/>
</dbReference>
<dbReference type="InterPro" id="IPR029000">
    <property type="entry name" value="Cyclophilin-like_dom_sf"/>
</dbReference>
<dbReference type="SMART" id="SM00796">
    <property type="entry name" value="AHS1"/>
    <property type="match status" value="1"/>
</dbReference>
<evidence type="ECO:0000313" key="5">
    <source>
        <dbReference type="EMBL" id="GBG07063.1"/>
    </source>
</evidence>
<keyword evidence="2" id="KW-0378">Hydrolase</keyword>
<accession>A0A2R5ETH0</accession>
<dbReference type="GO" id="GO:0016787">
    <property type="term" value="F:hydrolase activity"/>
    <property type="evidence" value="ECO:0007669"/>
    <property type="project" value="UniProtKB-KW"/>
</dbReference>
<organism evidence="5 6">
    <name type="scientific">Paenibacillus agaridevorans</name>
    <dbReference type="NCBI Taxonomy" id="171404"/>
    <lineage>
        <taxon>Bacteria</taxon>
        <taxon>Bacillati</taxon>
        <taxon>Bacillota</taxon>
        <taxon>Bacilli</taxon>
        <taxon>Bacillales</taxon>
        <taxon>Paenibacillaceae</taxon>
        <taxon>Paenibacillus</taxon>
    </lineage>
</organism>
<reference evidence="5 6" key="1">
    <citation type="submission" date="2017-08" db="EMBL/GenBank/DDBJ databases">
        <title>Substantial Increase in Enzyme Production by Combined Drug-Resistance Mutations in Paenibacillus agaridevorans.</title>
        <authorList>
            <person name="Tanaka Y."/>
            <person name="Funane K."/>
            <person name="Hosaka T."/>
            <person name="Shiwa Y."/>
            <person name="Fujita N."/>
            <person name="Miyazaki T."/>
            <person name="Yoshikawa H."/>
            <person name="Murakami K."/>
            <person name="Kasahara K."/>
            <person name="Inaoka T."/>
            <person name="Hiraga Y."/>
            <person name="Ochi K."/>
        </authorList>
    </citation>
    <scope>NUCLEOTIDE SEQUENCE [LARGE SCALE GENOMIC DNA]</scope>
    <source>
        <strain evidence="5 6">T-3040</strain>
    </source>
</reference>
<protein>
    <recommendedName>
        <fullName evidence="4">Carboxyltransferase domain-containing protein</fullName>
    </recommendedName>
</protein>
<dbReference type="EMBL" id="BDQX01000075">
    <property type="protein sequence ID" value="GBG07063.1"/>
    <property type="molecule type" value="Genomic_DNA"/>
</dbReference>
<dbReference type="Gene3D" id="3.30.1360.40">
    <property type="match status" value="1"/>
</dbReference>
<evidence type="ECO:0000313" key="6">
    <source>
        <dbReference type="Proteomes" id="UP000245202"/>
    </source>
</evidence>
<dbReference type="Pfam" id="PF02682">
    <property type="entry name" value="CT_C_D"/>
    <property type="match status" value="1"/>
</dbReference>
<dbReference type="InterPro" id="IPR003833">
    <property type="entry name" value="CT_C_D"/>
</dbReference>
<evidence type="ECO:0000256" key="2">
    <source>
        <dbReference type="ARBA" id="ARBA00022801"/>
    </source>
</evidence>
<dbReference type="Proteomes" id="UP000245202">
    <property type="component" value="Unassembled WGS sequence"/>
</dbReference>
<dbReference type="PANTHER" id="PTHR34698:SF2">
    <property type="entry name" value="5-OXOPROLINASE SUBUNIT B"/>
    <property type="match status" value="1"/>
</dbReference>
<keyword evidence="3" id="KW-0067">ATP-binding</keyword>
<evidence type="ECO:0000259" key="4">
    <source>
        <dbReference type="SMART" id="SM00796"/>
    </source>
</evidence>
<name>A0A2R5ETH0_9BACL</name>
<comment type="caution">
    <text evidence="5">The sequence shown here is derived from an EMBL/GenBank/DDBJ whole genome shotgun (WGS) entry which is preliminary data.</text>
</comment>
<dbReference type="SUPFAM" id="SSF160467">
    <property type="entry name" value="PH0987 N-terminal domain-like"/>
    <property type="match status" value="1"/>
</dbReference>
<dbReference type="SUPFAM" id="SSF50891">
    <property type="entry name" value="Cyclophilin-like"/>
    <property type="match status" value="1"/>
</dbReference>
<dbReference type="Gene3D" id="2.40.100.10">
    <property type="entry name" value="Cyclophilin-like"/>
    <property type="match status" value="1"/>
</dbReference>
<evidence type="ECO:0000256" key="3">
    <source>
        <dbReference type="ARBA" id="ARBA00022840"/>
    </source>
</evidence>
<dbReference type="PANTHER" id="PTHR34698">
    <property type="entry name" value="5-OXOPROLINASE SUBUNIT B"/>
    <property type="match status" value="1"/>
</dbReference>
<dbReference type="InterPro" id="IPR010016">
    <property type="entry name" value="PxpB"/>
</dbReference>
<dbReference type="AlphaFoldDB" id="A0A2R5ETH0"/>
<keyword evidence="1" id="KW-0547">Nucleotide-binding</keyword>
<dbReference type="GO" id="GO:0005524">
    <property type="term" value="F:ATP binding"/>
    <property type="evidence" value="ECO:0007669"/>
    <property type="project" value="UniProtKB-KW"/>
</dbReference>
<evidence type="ECO:0000256" key="1">
    <source>
        <dbReference type="ARBA" id="ARBA00022741"/>
    </source>
</evidence>
<keyword evidence="6" id="KW-1185">Reference proteome</keyword>